<protein>
    <submittedName>
        <fullName evidence="1">Uncharacterized protein</fullName>
    </submittedName>
</protein>
<evidence type="ECO:0000313" key="1">
    <source>
        <dbReference type="EMBL" id="CAK7929738.1"/>
    </source>
</evidence>
<reference evidence="1" key="1">
    <citation type="submission" date="2024-01" db="EMBL/GenBank/DDBJ databases">
        <authorList>
            <person name="Webb A."/>
        </authorList>
    </citation>
    <scope>NUCLEOTIDE SEQUENCE</scope>
    <source>
        <strain evidence="1">Pm1</strain>
    </source>
</reference>
<proteinExistence type="predicted"/>
<comment type="caution">
    <text evidence="1">The sequence shown here is derived from an EMBL/GenBank/DDBJ whole genome shotgun (WGS) entry which is preliminary data.</text>
</comment>
<sequence>MRMDLKKKFDGKLQLVSYSEADFAADKPEMNSLTGGIIRLNGIR</sequence>
<dbReference type="Proteomes" id="UP001162060">
    <property type="component" value="Unassembled WGS sequence"/>
</dbReference>
<evidence type="ECO:0000313" key="2">
    <source>
        <dbReference type="Proteomes" id="UP001162060"/>
    </source>
</evidence>
<dbReference type="EMBL" id="CAKLBY020000153">
    <property type="protein sequence ID" value="CAK7929738.1"/>
    <property type="molecule type" value="Genomic_DNA"/>
</dbReference>
<gene>
    <name evidence="1" type="ORF">PM001_LOCUS14888</name>
</gene>
<name>A0AAV1U7R4_9STRA</name>
<dbReference type="AlphaFoldDB" id="A0AAV1U7R4"/>
<organism evidence="1 2">
    <name type="scientific">Peronospora matthiolae</name>
    <dbReference type="NCBI Taxonomy" id="2874970"/>
    <lineage>
        <taxon>Eukaryota</taxon>
        <taxon>Sar</taxon>
        <taxon>Stramenopiles</taxon>
        <taxon>Oomycota</taxon>
        <taxon>Peronosporomycetes</taxon>
        <taxon>Peronosporales</taxon>
        <taxon>Peronosporaceae</taxon>
        <taxon>Peronospora</taxon>
    </lineage>
</organism>
<accession>A0AAV1U7R4</accession>